<dbReference type="GO" id="GO:0016226">
    <property type="term" value="P:iron-sulfur cluster assembly"/>
    <property type="evidence" value="ECO:0007669"/>
    <property type="project" value="TreeGrafter"/>
</dbReference>
<evidence type="ECO:0000256" key="1">
    <source>
        <dbReference type="PROSITE-ProRule" id="PRU00221"/>
    </source>
</evidence>
<dbReference type="InterPro" id="IPR001680">
    <property type="entry name" value="WD40_rpt"/>
</dbReference>
<dbReference type="Proteomes" id="UP000023152">
    <property type="component" value="Unassembled WGS sequence"/>
</dbReference>
<gene>
    <name evidence="3" type="ORF">RFI_18534</name>
</gene>
<dbReference type="OMA" id="KSIRVWI"/>
<keyword evidence="1" id="KW-0853">WD repeat</keyword>
<keyword evidence="4" id="KW-1185">Reference proteome</keyword>
<dbReference type="Pfam" id="PF00400">
    <property type="entry name" value="WD40"/>
    <property type="match status" value="2"/>
</dbReference>
<dbReference type="AlphaFoldDB" id="X6MXG7"/>
<dbReference type="Gene3D" id="2.130.10.10">
    <property type="entry name" value="YVTN repeat-like/Quinoprotein amine dehydrogenase"/>
    <property type="match status" value="1"/>
</dbReference>
<dbReference type="GO" id="GO:0097361">
    <property type="term" value="C:cytosolic [4Fe-4S] assembly targeting complex"/>
    <property type="evidence" value="ECO:0007669"/>
    <property type="project" value="TreeGrafter"/>
</dbReference>
<comment type="caution">
    <text evidence="3">The sequence shown here is derived from an EMBL/GenBank/DDBJ whole genome shotgun (WGS) entry which is preliminary data.</text>
</comment>
<dbReference type="SUPFAM" id="SSF50978">
    <property type="entry name" value="WD40 repeat-like"/>
    <property type="match status" value="1"/>
</dbReference>
<proteinExistence type="predicted"/>
<dbReference type="PROSITE" id="PS50082">
    <property type="entry name" value="WD_REPEATS_2"/>
    <property type="match status" value="2"/>
</dbReference>
<feature type="repeat" description="WD" evidence="1">
    <location>
        <begin position="22"/>
        <end position="53"/>
    </location>
</feature>
<evidence type="ECO:0000313" key="4">
    <source>
        <dbReference type="Proteomes" id="UP000023152"/>
    </source>
</evidence>
<organism evidence="3 4">
    <name type="scientific">Reticulomyxa filosa</name>
    <dbReference type="NCBI Taxonomy" id="46433"/>
    <lineage>
        <taxon>Eukaryota</taxon>
        <taxon>Sar</taxon>
        <taxon>Rhizaria</taxon>
        <taxon>Retaria</taxon>
        <taxon>Foraminifera</taxon>
        <taxon>Monothalamids</taxon>
        <taxon>Reticulomyxidae</taxon>
        <taxon>Reticulomyxa</taxon>
    </lineage>
</organism>
<dbReference type="EMBL" id="ASPP01014516">
    <property type="protein sequence ID" value="ETO18720.1"/>
    <property type="molecule type" value="Genomic_DNA"/>
</dbReference>
<accession>X6MXG7</accession>
<feature type="repeat" description="WD" evidence="1">
    <location>
        <begin position="89"/>
        <end position="130"/>
    </location>
</feature>
<reference evidence="3 4" key="1">
    <citation type="journal article" date="2013" name="Curr. Biol.">
        <title>The Genome of the Foraminiferan Reticulomyxa filosa.</title>
        <authorList>
            <person name="Glockner G."/>
            <person name="Hulsmann N."/>
            <person name="Schleicher M."/>
            <person name="Noegel A.A."/>
            <person name="Eichinger L."/>
            <person name="Gallinger C."/>
            <person name="Pawlowski J."/>
            <person name="Sierra R."/>
            <person name="Euteneuer U."/>
            <person name="Pillet L."/>
            <person name="Moustafa A."/>
            <person name="Platzer M."/>
            <person name="Groth M."/>
            <person name="Szafranski K."/>
            <person name="Schliwa M."/>
        </authorList>
    </citation>
    <scope>NUCLEOTIDE SEQUENCE [LARGE SCALE GENOMIC DNA]</scope>
</reference>
<dbReference type="PANTHER" id="PTHR19920:SF0">
    <property type="entry name" value="CYTOSOLIC IRON-SULFUR PROTEIN ASSEMBLY PROTEIN CIAO1-RELATED"/>
    <property type="match status" value="1"/>
</dbReference>
<feature type="region of interest" description="Disordered" evidence="2">
    <location>
        <begin position="124"/>
        <end position="153"/>
    </location>
</feature>
<dbReference type="OrthoDB" id="284782at2759"/>
<dbReference type="InterPro" id="IPR015943">
    <property type="entry name" value="WD40/YVTN_repeat-like_dom_sf"/>
</dbReference>
<dbReference type="SMART" id="SM00320">
    <property type="entry name" value="WD40"/>
    <property type="match status" value="2"/>
</dbReference>
<name>X6MXG7_RETFI</name>
<dbReference type="PROSITE" id="PS50294">
    <property type="entry name" value="WD_REPEATS_REGION"/>
    <property type="match status" value="2"/>
</dbReference>
<feature type="compositionally biased region" description="Acidic residues" evidence="2">
    <location>
        <begin position="132"/>
        <end position="153"/>
    </location>
</feature>
<evidence type="ECO:0000256" key="2">
    <source>
        <dbReference type="SAM" id="MobiDB-lite"/>
    </source>
</evidence>
<protein>
    <submittedName>
        <fullName evidence="3">Uncharacterized protein</fullName>
    </submittedName>
</protein>
<dbReference type="PANTHER" id="PTHR19920">
    <property type="entry name" value="WD40 PROTEIN CIAO1"/>
    <property type="match status" value="1"/>
</dbReference>
<sequence length="153" mass="17673">MAEIENEQVKKNLGTLTLLDTLEGHEDRVWCVCWSPSRQILLSCSGDKSIRVWIKQYKEVIDSKVDKEKKVAQEADVHFPYTYRCTQVLDAHTRTVRCVAWNPNDRMFASACFDGSIGIWKVMADSSPNNEEREEEAEEQEEEEEEEGGDKKK</sequence>
<evidence type="ECO:0000313" key="3">
    <source>
        <dbReference type="EMBL" id="ETO18720.1"/>
    </source>
</evidence>
<dbReference type="InterPro" id="IPR036322">
    <property type="entry name" value="WD40_repeat_dom_sf"/>
</dbReference>